<dbReference type="Proteomes" id="UP000813463">
    <property type="component" value="Chromosome 4"/>
</dbReference>
<name>A0ABM3RP22_SPIOL</name>
<dbReference type="RefSeq" id="XP_056697371.1">
    <property type="nucleotide sequence ID" value="XM_056841393.1"/>
</dbReference>
<sequence>MTVNLMIGFSGQKFTWTNKRKLDPIFERLDRALYNSEWLTMYPESNLYHLPRLGSDHCPIFLSTSPIQRTPYPNHFKFEPMWTMDPSFSPLIGNEWAKSSGSFMERILDLRLPIKVWAKNVFGSVHRKINILMARLEGVQRSLCNHPASSYLFELEFVLKNELERIFVQEESFWHIRSRANWISYGDKNTSFFQKSVLKRRARNRIVQLRDEVGNTVSGEEEIQKHVALFFDKLFTTSKQEIQWDTGDGLAVGNQRDLYDISGIPSFCEIKESMFSIGEFKSPGPDGFHSHFYRTQWELIKSDLCGFIVEIFRKRSIPPELNSTNIVLIPKTDNPESIKNFRPISLCNTLYKVVTKIIVNRMKPFLGNLISPNQNAFIPNRGTDTNFIVAIEILHSMNNKKGKKGWFAFKIDLEKAYDKLEWDFIRNCLCGLGFSKDSITLIMSCICTTRTAVMINDSSTRIVRKKKWTPFALGRNALAISHLLFADDLVLFGEATSKTLNTMPSLRITCSATPSTRVLFLISIPLLAISFGNLARKKEGSISSLGSWDNVCKPKWKGGLGVRNLFAKNKLLISKLCWRLASFPSNLASQIIVRKYLFSRPAAFGFNKGSYIWRGLKDPWECYKNSCQWVVGNGFSIDLWNDKWVGGSPIREQIHGPLSLVDESLHVKDLIRNGEWFFEKISFNIPHSLVKEIQCIPIPINPLEDKPISKYVVKDKFVLKLAYNDLIARHSGNNFDFRVIWDSPTLPKIKKILWQVCLDSLPSNYALAKRGMGVSSSCPFCPLSVEDAAHILKNCVRAKEVWDLVNDFNIQSNLNFESWLIKNIQNPAQWRNGTWSMAFPFTLWFIWKRRNAWIFSRENMKAKECLYKASLAFLEYLAHNPPPPTVANQSCHPLTNPIWIPPQPPNFKMNTDASWKTGSLVAGLAGITRDHKGQWILGFKGKCLADSSFMSELMAIRKCLQIALQLQWRNLILSSDCKEAVR</sequence>
<evidence type="ECO:0000259" key="1">
    <source>
        <dbReference type="Pfam" id="PF00078"/>
    </source>
</evidence>
<dbReference type="InterPro" id="IPR026960">
    <property type="entry name" value="RVT-Znf"/>
</dbReference>
<dbReference type="InterPro" id="IPR044730">
    <property type="entry name" value="RNase_H-like_dom_plant"/>
</dbReference>
<dbReference type="InterPro" id="IPR036397">
    <property type="entry name" value="RNaseH_sf"/>
</dbReference>
<dbReference type="CDD" id="cd06222">
    <property type="entry name" value="RNase_H_like"/>
    <property type="match status" value="1"/>
</dbReference>
<dbReference type="InterPro" id="IPR002156">
    <property type="entry name" value="RNaseH_domain"/>
</dbReference>
<dbReference type="PANTHER" id="PTHR19446">
    <property type="entry name" value="REVERSE TRANSCRIPTASES"/>
    <property type="match status" value="1"/>
</dbReference>
<dbReference type="InterPro" id="IPR036691">
    <property type="entry name" value="Endo/exonu/phosph_ase_sf"/>
</dbReference>
<dbReference type="Pfam" id="PF13966">
    <property type="entry name" value="zf-RVT"/>
    <property type="match status" value="1"/>
</dbReference>
<protein>
    <recommendedName>
        <fullName evidence="6">Reverse transcriptase domain-containing protein</fullName>
    </recommendedName>
</protein>
<dbReference type="GeneID" id="130471332"/>
<evidence type="ECO:0000313" key="5">
    <source>
        <dbReference type="RefSeq" id="XP_056697371.1"/>
    </source>
</evidence>
<evidence type="ECO:0000259" key="2">
    <source>
        <dbReference type="Pfam" id="PF13456"/>
    </source>
</evidence>
<accession>A0ABM3RP22</accession>
<reference evidence="5" key="2">
    <citation type="submission" date="2025-08" db="UniProtKB">
        <authorList>
            <consortium name="RefSeq"/>
        </authorList>
    </citation>
    <scope>IDENTIFICATION</scope>
    <source>
        <tissue evidence="5">Leaf</tissue>
    </source>
</reference>
<dbReference type="Gene3D" id="3.60.10.10">
    <property type="entry name" value="Endonuclease/exonuclease/phosphatase"/>
    <property type="match status" value="1"/>
</dbReference>
<organism evidence="4 5">
    <name type="scientific">Spinacia oleracea</name>
    <name type="common">Spinach</name>
    <dbReference type="NCBI Taxonomy" id="3562"/>
    <lineage>
        <taxon>Eukaryota</taxon>
        <taxon>Viridiplantae</taxon>
        <taxon>Streptophyta</taxon>
        <taxon>Embryophyta</taxon>
        <taxon>Tracheophyta</taxon>
        <taxon>Spermatophyta</taxon>
        <taxon>Magnoliopsida</taxon>
        <taxon>eudicotyledons</taxon>
        <taxon>Gunneridae</taxon>
        <taxon>Pentapetalae</taxon>
        <taxon>Caryophyllales</taxon>
        <taxon>Chenopodiaceae</taxon>
        <taxon>Chenopodioideae</taxon>
        <taxon>Anserineae</taxon>
        <taxon>Spinacia</taxon>
    </lineage>
</organism>
<dbReference type="CDD" id="cd01650">
    <property type="entry name" value="RT_nLTR_like"/>
    <property type="match status" value="1"/>
</dbReference>
<proteinExistence type="predicted"/>
<keyword evidence="4" id="KW-1185">Reference proteome</keyword>
<gene>
    <name evidence="5" type="primary">LOC130471332</name>
</gene>
<dbReference type="InterPro" id="IPR000477">
    <property type="entry name" value="RT_dom"/>
</dbReference>
<feature type="domain" description="Reverse transcriptase zinc-binding" evidence="3">
    <location>
        <begin position="717"/>
        <end position="802"/>
    </location>
</feature>
<dbReference type="InterPro" id="IPR043502">
    <property type="entry name" value="DNA/RNA_pol_sf"/>
</dbReference>
<feature type="domain" description="Reverse transcriptase" evidence="1">
    <location>
        <begin position="329"/>
        <end position="462"/>
    </location>
</feature>
<evidence type="ECO:0000259" key="3">
    <source>
        <dbReference type="Pfam" id="PF13966"/>
    </source>
</evidence>
<dbReference type="Pfam" id="PF13456">
    <property type="entry name" value="RVT_3"/>
    <property type="match status" value="1"/>
</dbReference>
<dbReference type="Pfam" id="PF00078">
    <property type="entry name" value="RVT_1"/>
    <property type="match status" value="1"/>
</dbReference>
<feature type="domain" description="RNase H type-1" evidence="2">
    <location>
        <begin position="910"/>
        <end position="981"/>
    </location>
</feature>
<dbReference type="SUPFAM" id="SSF56219">
    <property type="entry name" value="DNase I-like"/>
    <property type="match status" value="1"/>
</dbReference>
<dbReference type="Gene3D" id="3.30.420.10">
    <property type="entry name" value="Ribonuclease H-like superfamily/Ribonuclease H"/>
    <property type="match status" value="1"/>
</dbReference>
<reference evidence="4" key="1">
    <citation type="journal article" date="2021" name="Nat. Commun.">
        <title>Genomic analyses provide insights into spinach domestication and the genetic basis of agronomic traits.</title>
        <authorList>
            <person name="Cai X."/>
            <person name="Sun X."/>
            <person name="Xu C."/>
            <person name="Sun H."/>
            <person name="Wang X."/>
            <person name="Ge C."/>
            <person name="Zhang Z."/>
            <person name="Wang Q."/>
            <person name="Fei Z."/>
            <person name="Jiao C."/>
            <person name="Wang Q."/>
        </authorList>
    </citation>
    <scope>NUCLEOTIDE SEQUENCE [LARGE SCALE GENOMIC DNA]</scope>
    <source>
        <strain evidence="4">cv. Varoflay</strain>
    </source>
</reference>
<evidence type="ECO:0008006" key="6">
    <source>
        <dbReference type="Google" id="ProtNLM"/>
    </source>
</evidence>
<evidence type="ECO:0000313" key="4">
    <source>
        <dbReference type="Proteomes" id="UP000813463"/>
    </source>
</evidence>
<dbReference type="SUPFAM" id="SSF56672">
    <property type="entry name" value="DNA/RNA polymerases"/>
    <property type="match status" value="1"/>
</dbReference>